<dbReference type="Gene3D" id="1.10.10.60">
    <property type="entry name" value="Homeodomain-like"/>
    <property type="match status" value="2"/>
</dbReference>
<dbReference type="InterPro" id="IPR011051">
    <property type="entry name" value="RmlC_Cupin_sf"/>
</dbReference>
<dbReference type="PANTHER" id="PTHR46796">
    <property type="entry name" value="HTH-TYPE TRANSCRIPTIONAL ACTIVATOR RHAS-RELATED"/>
    <property type="match status" value="1"/>
</dbReference>
<gene>
    <name evidence="5" type="ORF">AB0K40_12265</name>
</gene>
<organism evidence="5 6">
    <name type="scientific">Nonomuraea bangladeshensis</name>
    <dbReference type="NCBI Taxonomy" id="404385"/>
    <lineage>
        <taxon>Bacteria</taxon>
        <taxon>Bacillati</taxon>
        <taxon>Actinomycetota</taxon>
        <taxon>Actinomycetes</taxon>
        <taxon>Streptosporangiales</taxon>
        <taxon>Streptosporangiaceae</taxon>
        <taxon>Nonomuraea</taxon>
    </lineage>
</organism>
<protein>
    <submittedName>
        <fullName evidence="5">AraC family transcriptional regulator</fullName>
    </submittedName>
</protein>
<keyword evidence="3" id="KW-0804">Transcription</keyword>
<evidence type="ECO:0000256" key="2">
    <source>
        <dbReference type="ARBA" id="ARBA00023125"/>
    </source>
</evidence>
<evidence type="ECO:0000259" key="4">
    <source>
        <dbReference type="PROSITE" id="PS01124"/>
    </source>
</evidence>
<dbReference type="Pfam" id="PF12833">
    <property type="entry name" value="HTH_18"/>
    <property type="match status" value="1"/>
</dbReference>
<evidence type="ECO:0000313" key="6">
    <source>
        <dbReference type="Proteomes" id="UP001552427"/>
    </source>
</evidence>
<dbReference type="EMBL" id="JBFARM010000003">
    <property type="protein sequence ID" value="MEV4286266.1"/>
    <property type="molecule type" value="Genomic_DNA"/>
</dbReference>
<dbReference type="RefSeq" id="WP_364448131.1">
    <property type="nucleotide sequence ID" value="NZ_JBFARM010000003.1"/>
</dbReference>
<dbReference type="InterPro" id="IPR050204">
    <property type="entry name" value="AraC_XylS_family_regulators"/>
</dbReference>
<keyword evidence="1" id="KW-0805">Transcription regulation</keyword>
<dbReference type="PROSITE" id="PS01124">
    <property type="entry name" value="HTH_ARAC_FAMILY_2"/>
    <property type="match status" value="1"/>
</dbReference>
<dbReference type="Pfam" id="PF12852">
    <property type="entry name" value="Cupin_6"/>
    <property type="match status" value="1"/>
</dbReference>
<evidence type="ECO:0000256" key="1">
    <source>
        <dbReference type="ARBA" id="ARBA00023015"/>
    </source>
</evidence>
<dbReference type="InterPro" id="IPR009057">
    <property type="entry name" value="Homeodomain-like_sf"/>
</dbReference>
<name>A0ABV3H144_9ACTN</name>
<sequence>MEDDDLLSELLAPLRLEGVFHSRWTAHSPWGVAGEAEDCALLHYVQAGTCTVELPGHAPVRLVAGDLVVFPHGTAHRLADAPGRATVPLASLLPARPPGGVRTVRIDGPGAATTMLCGGLHYDPAAAAPLYRALPPVLVLERAALRRQPLLVGTLDGLAREWDQSAPGQTLVALRAFELAFVLALRAALGALADGEPILRALRHPSVGPALLAVHRRFAEPWTLDRLAAEAGMSRSAFAAAFRELVGVAPMRHLTARRLQEAARLLAGTALPHHAVARRVGYRSEVGFHLAFKREYGLTPGDCRRAASPALPSAMAQTATEATQNPN</sequence>
<feature type="domain" description="HTH araC/xylS-type" evidence="4">
    <location>
        <begin position="208"/>
        <end position="306"/>
    </location>
</feature>
<keyword evidence="6" id="KW-1185">Reference proteome</keyword>
<dbReference type="Gene3D" id="2.60.120.10">
    <property type="entry name" value="Jelly Rolls"/>
    <property type="match status" value="1"/>
</dbReference>
<dbReference type="SUPFAM" id="SSF46689">
    <property type="entry name" value="Homeodomain-like"/>
    <property type="match status" value="2"/>
</dbReference>
<comment type="caution">
    <text evidence="5">The sequence shown here is derived from an EMBL/GenBank/DDBJ whole genome shotgun (WGS) entry which is preliminary data.</text>
</comment>
<dbReference type="InterPro" id="IPR018060">
    <property type="entry name" value="HTH_AraC"/>
</dbReference>
<dbReference type="InterPro" id="IPR014710">
    <property type="entry name" value="RmlC-like_jellyroll"/>
</dbReference>
<dbReference type="SUPFAM" id="SSF51182">
    <property type="entry name" value="RmlC-like cupins"/>
    <property type="match status" value="1"/>
</dbReference>
<accession>A0ABV3H144</accession>
<evidence type="ECO:0000256" key="3">
    <source>
        <dbReference type="ARBA" id="ARBA00023163"/>
    </source>
</evidence>
<dbReference type="PANTHER" id="PTHR46796:SF7">
    <property type="entry name" value="ARAC FAMILY TRANSCRIPTIONAL REGULATOR"/>
    <property type="match status" value="1"/>
</dbReference>
<keyword evidence="2" id="KW-0238">DNA-binding</keyword>
<proteinExistence type="predicted"/>
<dbReference type="SMART" id="SM00342">
    <property type="entry name" value="HTH_ARAC"/>
    <property type="match status" value="1"/>
</dbReference>
<dbReference type="InterPro" id="IPR032783">
    <property type="entry name" value="AraC_lig"/>
</dbReference>
<dbReference type="Proteomes" id="UP001552427">
    <property type="component" value="Unassembled WGS sequence"/>
</dbReference>
<evidence type="ECO:0000313" key="5">
    <source>
        <dbReference type="EMBL" id="MEV4286266.1"/>
    </source>
</evidence>
<reference evidence="5 6" key="1">
    <citation type="submission" date="2024-06" db="EMBL/GenBank/DDBJ databases">
        <title>The Natural Products Discovery Center: Release of the First 8490 Sequenced Strains for Exploring Actinobacteria Biosynthetic Diversity.</title>
        <authorList>
            <person name="Kalkreuter E."/>
            <person name="Kautsar S.A."/>
            <person name="Yang D."/>
            <person name="Bader C.D."/>
            <person name="Teijaro C.N."/>
            <person name="Fluegel L."/>
            <person name="Davis C.M."/>
            <person name="Simpson J.R."/>
            <person name="Lauterbach L."/>
            <person name="Steele A.D."/>
            <person name="Gui C."/>
            <person name="Meng S."/>
            <person name="Li G."/>
            <person name="Viehrig K."/>
            <person name="Ye F."/>
            <person name="Su P."/>
            <person name="Kiefer A.F."/>
            <person name="Nichols A."/>
            <person name="Cepeda A.J."/>
            <person name="Yan W."/>
            <person name="Fan B."/>
            <person name="Jiang Y."/>
            <person name="Adhikari A."/>
            <person name="Zheng C.-J."/>
            <person name="Schuster L."/>
            <person name="Cowan T.M."/>
            <person name="Smanski M.J."/>
            <person name="Chevrette M.G."/>
            <person name="De Carvalho L.P.S."/>
            <person name="Shen B."/>
        </authorList>
    </citation>
    <scope>NUCLEOTIDE SEQUENCE [LARGE SCALE GENOMIC DNA]</scope>
    <source>
        <strain evidence="5 6">NPDC049574</strain>
    </source>
</reference>